<dbReference type="InterPro" id="IPR011009">
    <property type="entry name" value="Kinase-like_dom_sf"/>
</dbReference>
<dbReference type="EMBL" id="MNAD01001109">
    <property type="protein sequence ID" value="OJT07891.1"/>
    <property type="molecule type" value="Genomic_DNA"/>
</dbReference>
<organism evidence="2 3">
    <name type="scientific">Trametes pubescens</name>
    <name type="common">White-rot fungus</name>
    <dbReference type="NCBI Taxonomy" id="154538"/>
    <lineage>
        <taxon>Eukaryota</taxon>
        <taxon>Fungi</taxon>
        <taxon>Dikarya</taxon>
        <taxon>Basidiomycota</taxon>
        <taxon>Agaricomycotina</taxon>
        <taxon>Agaricomycetes</taxon>
        <taxon>Polyporales</taxon>
        <taxon>Polyporaceae</taxon>
        <taxon>Trametes</taxon>
    </lineage>
</organism>
<proteinExistence type="predicted"/>
<accession>A0A1M2VJT5</accession>
<dbReference type="OrthoDB" id="3359770at2759"/>
<gene>
    <name evidence="2" type="ORF">TRAPUB_1214</name>
</gene>
<keyword evidence="3" id="KW-1185">Reference proteome</keyword>
<dbReference type="GO" id="GO:0004674">
    <property type="term" value="F:protein serine/threonine kinase activity"/>
    <property type="evidence" value="ECO:0007669"/>
    <property type="project" value="TreeGrafter"/>
</dbReference>
<dbReference type="Pfam" id="PF00069">
    <property type="entry name" value="Pkinase"/>
    <property type="match status" value="1"/>
</dbReference>
<evidence type="ECO:0000313" key="3">
    <source>
        <dbReference type="Proteomes" id="UP000184267"/>
    </source>
</evidence>
<dbReference type="SUPFAM" id="SSF56112">
    <property type="entry name" value="Protein kinase-like (PK-like)"/>
    <property type="match status" value="1"/>
</dbReference>
<dbReference type="PROSITE" id="PS50011">
    <property type="entry name" value="PROTEIN_KINASE_DOM"/>
    <property type="match status" value="1"/>
</dbReference>
<dbReference type="PANTHER" id="PTHR44329:SF289">
    <property type="entry name" value="SERINE_THREONINE-PROTEIN KINASE VIK"/>
    <property type="match status" value="1"/>
</dbReference>
<evidence type="ECO:0000313" key="2">
    <source>
        <dbReference type="EMBL" id="OJT07891.1"/>
    </source>
</evidence>
<dbReference type="InterPro" id="IPR000719">
    <property type="entry name" value="Prot_kinase_dom"/>
</dbReference>
<feature type="domain" description="Protein kinase" evidence="1">
    <location>
        <begin position="1"/>
        <end position="246"/>
    </location>
</feature>
<dbReference type="AlphaFoldDB" id="A0A1M2VJT5"/>
<comment type="caution">
    <text evidence="2">The sequence shown here is derived from an EMBL/GenBank/DDBJ whole genome shotgun (WGS) entry which is preliminary data.</text>
</comment>
<dbReference type="PANTHER" id="PTHR44329">
    <property type="entry name" value="SERINE/THREONINE-PROTEIN KINASE TNNI3K-RELATED"/>
    <property type="match status" value="1"/>
</dbReference>
<dbReference type="Gene3D" id="1.10.510.10">
    <property type="entry name" value="Transferase(Phosphotransferase) domain 1"/>
    <property type="match status" value="1"/>
</dbReference>
<sequence>MQWIPTVSALLSAEHTAVMEAGTLHEMQLLRSIPPHPHIIGPPIGYISREFEGATLIRGFVSRFLPGGNVRDVLEAGPVALARRVKWAYQTTSALVHVHHAAHTYHGDVKLDNIMLDGNDDAILIDFEQGRANEEAAAPEVHAGGRVTVSDEGRLLYHPPLDCGEEGQELLRHRAYPYDAWLHVPRAIEAAEVHALGVALSKLFEGGEVPSDIVQKCKVGDPNERPALKTIEQYFRDWYLSKTTTK</sequence>
<dbReference type="STRING" id="154538.A0A1M2VJT5"/>
<dbReference type="InterPro" id="IPR051681">
    <property type="entry name" value="Ser/Thr_Kinases-Pseudokinases"/>
</dbReference>
<dbReference type="SMART" id="SM00220">
    <property type="entry name" value="S_TKc"/>
    <property type="match status" value="1"/>
</dbReference>
<protein>
    <recommendedName>
        <fullName evidence="1">Protein kinase domain-containing protein</fullName>
    </recommendedName>
</protein>
<reference evidence="2 3" key="1">
    <citation type="submission" date="2016-10" db="EMBL/GenBank/DDBJ databases">
        <title>Genome sequence of the basidiomycete white-rot fungus Trametes pubescens.</title>
        <authorList>
            <person name="Makela M.R."/>
            <person name="Granchi Z."/>
            <person name="Peng M."/>
            <person name="De Vries R.P."/>
            <person name="Grigoriev I."/>
            <person name="Riley R."/>
            <person name="Hilden K."/>
        </authorList>
    </citation>
    <scope>NUCLEOTIDE SEQUENCE [LARGE SCALE GENOMIC DNA]</scope>
    <source>
        <strain evidence="2 3">FBCC735</strain>
    </source>
</reference>
<name>A0A1M2VJT5_TRAPU</name>
<dbReference type="Proteomes" id="UP000184267">
    <property type="component" value="Unassembled WGS sequence"/>
</dbReference>
<evidence type="ECO:0000259" key="1">
    <source>
        <dbReference type="PROSITE" id="PS50011"/>
    </source>
</evidence>
<dbReference type="GO" id="GO:0005524">
    <property type="term" value="F:ATP binding"/>
    <property type="evidence" value="ECO:0007669"/>
    <property type="project" value="InterPro"/>
</dbReference>